<dbReference type="AlphaFoldDB" id="H0E0J2"/>
<dbReference type="Pfam" id="PF00185">
    <property type="entry name" value="OTCace"/>
    <property type="match status" value="1"/>
</dbReference>
<dbReference type="PANTHER" id="PTHR45753:SF3">
    <property type="entry name" value="ORNITHINE TRANSCARBAMYLASE, MITOCHONDRIAL"/>
    <property type="match status" value="1"/>
</dbReference>
<keyword evidence="1 3" id="KW-0808">Transferase</keyword>
<feature type="domain" description="Aspartate/ornithine carbamoyltransferase Asp/Orn-binding" evidence="4">
    <location>
        <begin position="155"/>
        <end position="295"/>
    </location>
</feature>
<dbReference type="Gene3D" id="3.40.50.1370">
    <property type="entry name" value="Aspartate/ornithine carbamoyltransferase"/>
    <property type="match status" value="2"/>
</dbReference>
<gene>
    <name evidence="6" type="ORF">PAI11_03000</name>
</gene>
<dbReference type="GO" id="GO:0004585">
    <property type="term" value="F:ornithine carbamoyltransferase activity"/>
    <property type="evidence" value="ECO:0007669"/>
    <property type="project" value="UniProtKB-UniRule"/>
</dbReference>
<dbReference type="RefSeq" id="WP_007570096.1">
    <property type="nucleotide sequence ID" value="NZ_AGUD01000010.1"/>
</dbReference>
<dbReference type="InterPro" id="IPR006130">
    <property type="entry name" value="Asp/Orn_carbamoylTrfase"/>
</dbReference>
<evidence type="ECO:0000256" key="1">
    <source>
        <dbReference type="ARBA" id="ARBA00022679"/>
    </source>
</evidence>
<keyword evidence="7" id="KW-1185">Reference proteome</keyword>
<dbReference type="EC" id="2.1.3.3" evidence="2"/>
<dbReference type="PATRIC" id="fig|1097667.3.peg.299"/>
<dbReference type="InterPro" id="IPR036901">
    <property type="entry name" value="Asp/Orn_carbamoylTrfase_sf"/>
</dbReference>
<dbReference type="GO" id="GO:0042450">
    <property type="term" value="P:L-arginine biosynthetic process via ornithine"/>
    <property type="evidence" value="ECO:0007669"/>
    <property type="project" value="UniProtKB-UniRule"/>
</dbReference>
<reference evidence="6 7" key="1">
    <citation type="journal article" date="2013" name="Biodegradation">
        <title>Quantitative proteomic analysis of ibuprofen-degrading Patulibacter sp. strain I11.</title>
        <authorList>
            <person name="Almeida B."/>
            <person name="Kjeldal H."/>
            <person name="Lolas I."/>
            <person name="Knudsen A.D."/>
            <person name="Carvalho G."/>
            <person name="Nielsen K.L."/>
            <person name="Barreto Crespo M.T."/>
            <person name="Stensballe A."/>
            <person name="Nielsen J.L."/>
        </authorList>
    </citation>
    <scope>NUCLEOTIDE SEQUENCE [LARGE SCALE GENOMIC DNA]</scope>
    <source>
        <strain evidence="6 7">I11</strain>
    </source>
</reference>
<comment type="similarity">
    <text evidence="3">Belongs to the aspartate/ornithine carbamoyltransferase superfamily.</text>
</comment>
<dbReference type="Proteomes" id="UP000005143">
    <property type="component" value="Unassembled WGS sequence"/>
</dbReference>
<sequence length="304" mass="32057">MTRHLLTGTELTRDDLLAVLRRARELKADPTLGATSLAGASVALIFHKPSTRTRVSMEAGVVELGAHPLLLRPDEMQLSRGESVKDTALVLSRHVAAIGIRTHADALLEELAAEGSVPVINLLTEGHHPCQAVADLLTLQEAFPDRLGADGGLDDLRLAYVGDGNNVARSLALVGAIAGLAVTVVAPDGYQLEPGTPATLASDPGTGVAGADALYADVWVSMGDEATADARRAALEPYRIDDALLDAAAPGAIALHCLPAHPGEEITAEVLYGDRQRIWDQAENRRHAQKALLEWALRRGPFGG</sequence>
<dbReference type="SUPFAM" id="SSF53671">
    <property type="entry name" value="Aspartate/ornithine carbamoyltransferase"/>
    <property type="match status" value="1"/>
</dbReference>
<dbReference type="GO" id="GO:0019240">
    <property type="term" value="P:citrulline biosynthetic process"/>
    <property type="evidence" value="ECO:0007669"/>
    <property type="project" value="TreeGrafter"/>
</dbReference>
<dbReference type="NCBIfam" id="NF001986">
    <property type="entry name" value="PRK00779.1"/>
    <property type="match status" value="1"/>
</dbReference>
<dbReference type="PROSITE" id="PS00097">
    <property type="entry name" value="CARBAMOYLTRANSFERASE"/>
    <property type="match status" value="1"/>
</dbReference>
<evidence type="ECO:0000313" key="7">
    <source>
        <dbReference type="Proteomes" id="UP000005143"/>
    </source>
</evidence>
<evidence type="ECO:0000259" key="5">
    <source>
        <dbReference type="Pfam" id="PF02729"/>
    </source>
</evidence>
<comment type="caution">
    <text evidence="6">The sequence shown here is derived from an EMBL/GenBank/DDBJ whole genome shotgun (WGS) entry which is preliminary data.</text>
</comment>
<dbReference type="Pfam" id="PF02729">
    <property type="entry name" value="OTCace_N"/>
    <property type="match status" value="1"/>
</dbReference>
<dbReference type="PANTHER" id="PTHR45753">
    <property type="entry name" value="ORNITHINE CARBAMOYLTRANSFERASE, MITOCHONDRIAL"/>
    <property type="match status" value="1"/>
</dbReference>
<dbReference type="FunFam" id="3.40.50.1370:FF:000008">
    <property type="entry name" value="Ornithine carbamoyltransferase"/>
    <property type="match status" value="1"/>
</dbReference>
<dbReference type="InterPro" id="IPR002292">
    <property type="entry name" value="Orn/put_carbamltrans"/>
</dbReference>
<evidence type="ECO:0000313" key="6">
    <source>
        <dbReference type="EMBL" id="EHN12811.1"/>
    </source>
</evidence>
<proteinExistence type="inferred from homology"/>
<dbReference type="InterPro" id="IPR006131">
    <property type="entry name" value="Asp_carbamoyltransf_Asp/Orn-bd"/>
</dbReference>
<dbReference type="PRINTS" id="PR00100">
    <property type="entry name" value="AOTCASE"/>
</dbReference>
<organism evidence="6 7">
    <name type="scientific">Patulibacter medicamentivorans</name>
    <dbReference type="NCBI Taxonomy" id="1097667"/>
    <lineage>
        <taxon>Bacteria</taxon>
        <taxon>Bacillati</taxon>
        <taxon>Actinomycetota</taxon>
        <taxon>Thermoleophilia</taxon>
        <taxon>Solirubrobacterales</taxon>
        <taxon>Patulibacteraceae</taxon>
        <taxon>Patulibacter</taxon>
    </lineage>
</organism>
<dbReference type="OrthoDB" id="9802587at2"/>
<evidence type="ECO:0000256" key="2">
    <source>
        <dbReference type="NCBIfam" id="TIGR00658"/>
    </source>
</evidence>
<accession>H0E0J2</accession>
<dbReference type="GO" id="GO:0016597">
    <property type="term" value="F:amino acid binding"/>
    <property type="evidence" value="ECO:0007669"/>
    <property type="project" value="InterPro"/>
</dbReference>
<evidence type="ECO:0000259" key="4">
    <source>
        <dbReference type="Pfam" id="PF00185"/>
    </source>
</evidence>
<dbReference type="EMBL" id="AGUD01000010">
    <property type="protein sequence ID" value="EHN12811.1"/>
    <property type="molecule type" value="Genomic_DNA"/>
</dbReference>
<protein>
    <recommendedName>
        <fullName evidence="2">Ornithine carbamoyltransferase</fullName>
        <ecNumber evidence="2">2.1.3.3</ecNumber>
    </recommendedName>
</protein>
<feature type="domain" description="Aspartate/ornithine carbamoyltransferase carbamoyl-P binding" evidence="5">
    <location>
        <begin position="3"/>
        <end position="141"/>
    </location>
</feature>
<evidence type="ECO:0000256" key="3">
    <source>
        <dbReference type="RuleBase" id="RU003634"/>
    </source>
</evidence>
<dbReference type="PRINTS" id="PR00102">
    <property type="entry name" value="OTCASE"/>
</dbReference>
<name>H0E0J2_9ACTN</name>
<dbReference type="NCBIfam" id="TIGR00658">
    <property type="entry name" value="orni_carb_tr"/>
    <property type="match status" value="1"/>
</dbReference>
<dbReference type="InterPro" id="IPR006132">
    <property type="entry name" value="Asp/Orn_carbamoyltranf_P-bd"/>
</dbReference>